<sequence length="294" mass="34448">MSIFKNIFSSKTETGIKKQSDKIYFKILNFNLAEGKLDSARLESLQEYDGEYNYELSNEYFENALFFSESEIELIKFQIFFTKHAHFRYPEFYNDAQVIQDYYEKKYQTPFFFALSDDELKKKYHPTFQLGKHLNFEDYKSVIQPNLKLELIRVIEPEKIHSDNFSVFYNWDFFEETQISPFSNSFLRFIEAIPYDSRKTNYDSKEKAKIGAFNALLENASSTADTTLKGLSFHLRNSGLKTLSKDSSLNKPKVIPAIRSLNELESGVIMDEINASISEMEQQTMEPFEIIKNS</sequence>
<protein>
    <recommendedName>
        <fullName evidence="3">DUF4868 domain-containing protein</fullName>
    </recommendedName>
</protein>
<organism evidence="1 2">
    <name type="scientific">Lacihabitans lacunae</name>
    <dbReference type="NCBI Taxonomy" id="1028214"/>
    <lineage>
        <taxon>Bacteria</taxon>
        <taxon>Pseudomonadati</taxon>
        <taxon>Bacteroidota</taxon>
        <taxon>Cytophagia</taxon>
        <taxon>Cytophagales</taxon>
        <taxon>Leadbetterellaceae</taxon>
        <taxon>Lacihabitans</taxon>
    </lineage>
</organism>
<dbReference type="EMBL" id="JBHRYQ010000001">
    <property type="protein sequence ID" value="MFC3811139.1"/>
    <property type="molecule type" value="Genomic_DNA"/>
</dbReference>
<proteinExistence type="predicted"/>
<reference evidence="2" key="1">
    <citation type="journal article" date="2019" name="Int. J. Syst. Evol. Microbiol.">
        <title>The Global Catalogue of Microorganisms (GCM) 10K type strain sequencing project: providing services to taxonomists for standard genome sequencing and annotation.</title>
        <authorList>
            <consortium name="The Broad Institute Genomics Platform"/>
            <consortium name="The Broad Institute Genome Sequencing Center for Infectious Disease"/>
            <person name="Wu L."/>
            <person name="Ma J."/>
        </authorList>
    </citation>
    <scope>NUCLEOTIDE SEQUENCE [LARGE SCALE GENOMIC DNA]</scope>
    <source>
        <strain evidence="2">CECT 7956</strain>
    </source>
</reference>
<evidence type="ECO:0000313" key="1">
    <source>
        <dbReference type="EMBL" id="MFC3811139.1"/>
    </source>
</evidence>
<comment type="caution">
    <text evidence="1">The sequence shown here is derived from an EMBL/GenBank/DDBJ whole genome shotgun (WGS) entry which is preliminary data.</text>
</comment>
<keyword evidence="2" id="KW-1185">Reference proteome</keyword>
<gene>
    <name evidence="1" type="ORF">ACFOOI_10775</name>
</gene>
<name>A0ABV7YVD6_9BACT</name>
<accession>A0ABV7YVD6</accession>
<evidence type="ECO:0008006" key="3">
    <source>
        <dbReference type="Google" id="ProtNLM"/>
    </source>
</evidence>
<evidence type="ECO:0000313" key="2">
    <source>
        <dbReference type="Proteomes" id="UP001595616"/>
    </source>
</evidence>
<dbReference type="Proteomes" id="UP001595616">
    <property type="component" value="Unassembled WGS sequence"/>
</dbReference>
<dbReference type="RefSeq" id="WP_379837881.1">
    <property type="nucleotide sequence ID" value="NZ_JBHRYQ010000001.1"/>
</dbReference>